<dbReference type="Proteomes" id="UP000327013">
    <property type="component" value="Unassembled WGS sequence"/>
</dbReference>
<feature type="compositionally biased region" description="Basic and acidic residues" evidence="1">
    <location>
        <begin position="171"/>
        <end position="186"/>
    </location>
</feature>
<keyword evidence="2" id="KW-0812">Transmembrane</keyword>
<gene>
    <name evidence="3" type="ORF">FH972_023142</name>
</gene>
<dbReference type="EMBL" id="VIBQ01000013">
    <property type="protein sequence ID" value="KAB8346094.1"/>
    <property type="molecule type" value="Genomic_DNA"/>
</dbReference>
<feature type="region of interest" description="Disordered" evidence="1">
    <location>
        <begin position="218"/>
        <end position="267"/>
    </location>
</feature>
<comment type="caution">
    <text evidence="3">The sequence shown here is derived from an EMBL/GenBank/DDBJ whole genome shotgun (WGS) entry which is preliminary data.</text>
</comment>
<evidence type="ECO:0000313" key="4">
    <source>
        <dbReference type="Proteomes" id="UP000327013"/>
    </source>
</evidence>
<evidence type="ECO:0000313" key="3">
    <source>
        <dbReference type="EMBL" id="KAB8346094.1"/>
    </source>
</evidence>
<proteinExistence type="predicted"/>
<reference evidence="3 4" key="1">
    <citation type="submission" date="2019-06" db="EMBL/GenBank/DDBJ databases">
        <title>A chromosomal-level reference genome of Carpinus fangiana (Coryloideae, Betulaceae).</title>
        <authorList>
            <person name="Yang X."/>
            <person name="Wang Z."/>
            <person name="Zhang L."/>
            <person name="Hao G."/>
            <person name="Liu J."/>
            <person name="Yang Y."/>
        </authorList>
    </citation>
    <scope>NUCLEOTIDE SEQUENCE [LARGE SCALE GENOMIC DNA]</scope>
    <source>
        <strain evidence="3">Cfa_2016G</strain>
        <tissue evidence="3">Leaf</tissue>
    </source>
</reference>
<dbReference type="AlphaFoldDB" id="A0A5N6KUM5"/>
<keyword evidence="2" id="KW-0472">Membrane</keyword>
<name>A0A5N6KUM5_9ROSI</name>
<evidence type="ECO:0000256" key="1">
    <source>
        <dbReference type="SAM" id="MobiDB-lite"/>
    </source>
</evidence>
<keyword evidence="4" id="KW-1185">Reference proteome</keyword>
<accession>A0A5N6KUM5</accession>
<feature type="compositionally biased region" description="Basic and acidic residues" evidence="1">
    <location>
        <begin position="257"/>
        <end position="267"/>
    </location>
</feature>
<keyword evidence="2" id="KW-1133">Transmembrane helix</keyword>
<protein>
    <submittedName>
        <fullName evidence="3">Uncharacterized protein</fullName>
    </submittedName>
</protein>
<evidence type="ECO:0000256" key="2">
    <source>
        <dbReference type="SAM" id="Phobius"/>
    </source>
</evidence>
<feature type="compositionally biased region" description="Polar residues" evidence="1">
    <location>
        <begin position="23"/>
        <end position="34"/>
    </location>
</feature>
<feature type="transmembrane region" description="Helical" evidence="2">
    <location>
        <begin position="87"/>
        <end position="112"/>
    </location>
</feature>
<feature type="region of interest" description="Disordered" evidence="1">
    <location>
        <begin position="23"/>
        <end position="51"/>
    </location>
</feature>
<feature type="region of interest" description="Disordered" evidence="1">
    <location>
        <begin position="135"/>
        <end position="206"/>
    </location>
</feature>
<sequence>MPLLHRAVSTLFDHFLSTTQQAESDFPSSSTPLSGNLLPEHSKQQQPGASPFAHSNLLEQRQLHALAPRQNAVYAIPLSYDFSGPSAGTVVGIVLGIVGGIILIVVLFWAAFSVGPGGGGDELVVVANTDASHSDYLRSRRSRRRRSSKYEMRQHRSRSRSHSPPPPPRRPRTERIIVQETRRTESRPPPIQINVDSPLSPARSHRVPNDDVVEVIEEQSEISSSIPPPRRKSKRTSGSYRVVDPDAYAGGNYAPRDVYDDRRRSKR</sequence>
<organism evidence="3 4">
    <name type="scientific">Carpinus fangiana</name>
    <dbReference type="NCBI Taxonomy" id="176857"/>
    <lineage>
        <taxon>Eukaryota</taxon>
        <taxon>Viridiplantae</taxon>
        <taxon>Streptophyta</taxon>
        <taxon>Embryophyta</taxon>
        <taxon>Tracheophyta</taxon>
        <taxon>Spermatophyta</taxon>
        <taxon>Magnoliopsida</taxon>
        <taxon>eudicotyledons</taxon>
        <taxon>Gunneridae</taxon>
        <taxon>Pentapetalae</taxon>
        <taxon>rosids</taxon>
        <taxon>fabids</taxon>
        <taxon>Fagales</taxon>
        <taxon>Betulaceae</taxon>
        <taxon>Carpinus</taxon>
    </lineage>
</organism>